<name>A0A1G8U4E9_9ACTN</name>
<dbReference type="OrthoDB" id="192368at2"/>
<proteinExistence type="predicted"/>
<dbReference type="AlphaFoldDB" id="A0A1G8U4E9"/>
<organism evidence="2 3">
    <name type="scientific">Streptomyces indicus</name>
    <dbReference type="NCBI Taxonomy" id="417292"/>
    <lineage>
        <taxon>Bacteria</taxon>
        <taxon>Bacillati</taxon>
        <taxon>Actinomycetota</taxon>
        <taxon>Actinomycetes</taxon>
        <taxon>Kitasatosporales</taxon>
        <taxon>Streptomycetaceae</taxon>
        <taxon>Streptomyces</taxon>
    </lineage>
</organism>
<dbReference type="SUPFAM" id="SSF159888">
    <property type="entry name" value="YdhG-like"/>
    <property type="match status" value="1"/>
</dbReference>
<reference evidence="2 3" key="1">
    <citation type="submission" date="2016-10" db="EMBL/GenBank/DDBJ databases">
        <authorList>
            <person name="de Groot N.N."/>
        </authorList>
    </citation>
    <scope>NUCLEOTIDE SEQUENCE [LARGE SCALE GENOMIC DNA]</scope>
    <source>
        <strain evidence="2 3">CGMCC 4.5727</strain>
    </source>
</reference>
<sequence length="123" mass="13432">MDKPTTVDTYLAGFSGPARELLHQVVALIGRTVPSAAEAIKWGCPAWVHPSGTILFALSGHKAHANIVFTPSTREAFAPELSAYDTGKGSVKLPYGKPVPEELLARMMAYRVREHEEDGVKWM</sequence>
<evidence type="ECO:0000259" key="1">
    <source>
        <dbReference type="Pfam" id="PF08818"/>
    </source>
</evidence>
<keyword evidence="3" id="KW-1185">Reference proteome</keyword>
<dbReference type="Pfam" id="PF08818">
    <property type="entry name" value="DUF1801"/>
    <property type="match status" value="1"/>
</dbReference>
<evidence type="ECO:0000313" key="3">
    <source>
        <dbReference type="Proteomes" id="UP000199155"/>
    </source>
</evidence>
<feature type="domain" description="YdhG-like" evidence="1">
    <location>
        <begin position="19"/>
        <end position="111"/>
    </location>
</feature>
<dbReference type="InterPro" id="IPR014922">
    <property type="entry name" value="YdhG-like"/>
</dbReference>
<dbReference type="RefSeq" id="WP_093607065.1">
    <property type="nucleotide sequence ID" value="NZ_FNFF01000001.1"/>
</dbReference>
<accession>A0A1G8U4E9</accession>
<dbReference type="EMBL" id="FNFF01000001">
    <property type="protein sequence ID" value="SDJ48648.1"/>
    <property type="molecule type" value="Genomic_DNA"/>
</dbReference>
<gene>
    <name evidence="2" type="ORF">SAMN05421806_101633</name>
</gene>
<dbReference type="Proteomes" id="UP000199155">
    <property type="component" value="Unassembled WGS sequence"/>
</dbReference>
<dbReference type="Gene3D" id="3.90.1150.200">
    <property type="match status" value="1"/>
</dbReference>
<protein>
    <submittedName>
        <fullName evidence="2">Uncharacterized conserved protein YdhG, YjbR/CyaY-like superfamily, DUF1801 family</fullName>
    </submittedName>
</protein>
<evidence type="ECO:0000313" key="2">
    <source>
        <dbReference type="EMBL" id="SDJ48648.1"/>
    </source>
</evidence>